<dbReference type="AlphaFoldDB" id="A0A2S7IJF3"/>
<evidence type="ECO:0000256" key="1">
    <source>
        <dbReference type="SAM" id="Phobius"/>
    </source>
</evidence>
<evidence type="ECO:0000313" key="4">
    <source>
        <dbReference type="Proteomes" id="UP000239590"/>
    </source>
</evidence>
<dbReference type="EMBL" id="PTRA01000002">
    <property type="protein sequence ID" value="PQA56770.1"/>
    <property type="molecule type" value="Genomic_DNA"/>
</dbReference>
<reference evidence="4" key="1">
    <citation type="submission" date="2018-02" db="EMBL/GenBank/DDBJ databases">
        <title>Genome sequencing of Solimonas sp. HR-BB.</title>
        <authorList>
            <person name="Lee Y."/>
            <person name="Jeon C.O."/>
        </authorList>
    </citation>
    <scope>NUCLEOTIDE SEQUENCE [LARGE SCALE GENOMIC DNA]</scope>
    <source>
        <strain evidence="4">HR-U</strain>
    </source>
</reference>
<sequence length="335" mass="38932">MNPLINKQLIFDFFSGKATVLQRKQIEAWSQNPQNEELFYEWLQEWERSHLQYHPDEEKAYSQFKDFLYNDQRPTFLKAEPENKDRWSNYLKWLLPSIAASILVLLGYFYQDRLLNQRYATGYGQIKVVQLTDGSRVTLNANSTLQVPRFGFWGKRRLVKLEGEALFSITHTPDDQPFVVKTDHGSEVVVLGTEFNLFTRSRATEVALLQGSVEFHYQKQGNKGDAVRLKPGDLVKLPSKGNVQLKKWDRSHHFSSWREHRYVFKETSLQELTYLFEENFGIVLRIPESRTAALTLSGAYPAESAEELLSIIAEVLNLRIIHQDKEIILQSTSLT</sequence>
<dbReference type="RefSeq" id="WP_104714270.1">
    <property type="nucleotide sequence ID" value="NZ_PTRA01000002.1"/>
</dbReference>
<keyword evidence="1" id="KW-0472">Membrane</keyword>
<dbReference type="PANTHER" id="PTHR30273">
    <property type="entry name" value="PERIPLASMIC SIGNAL SENSOR AND SIGMA FACTOR ACTIVATOR FECR-RELATED"/>
    <property type="match status" value="1"/>
</dbReference>
<dbReference type="Gene3D" id="2.60.120.1440">
    <property type="match status" value="1"/>
</dbReference>
<dbReference type="PIRSF" id="PIRSF018266">
    <property type="entry name" value="FecR"/>
    <property type="match status" value="1"/>
</dbReference>
<feature type="domain" description="FecR protein" evidence="2">
    <location>
        <begin position="118"/>
        <end position="214"/>
    </location>
</feature>
<protein>
    <submittedName>
        <fullName evidence="3">Iron dicitrate transport regulator FecR</fullName>
    </submittedName>
</protein>
<organism evidence="3 4">
    <name type="scientific">Siphonobacter curvatus</name>
    <dbReference type="NCBI Taxonomy" id="2094562"/>
    <lineage>
        <taxon>Bacteria</taxon>
        <taxon>Pseudomonadati</taxon>
        <taxon>Bacteroidota</taxon>
        <taxon>Cytophagia</taxon>
        <taxon>Cytophagales</taxon>
        <taxon>Cytophagaceae</taxon>
        <taxon>Siphonobacter</taxon>
    </lineage>
</organism>
<proteinExistence type="predicted"/>
<evidence type="ECO:0000313" key="3">
    <source>
        <dbReference type="EMBL" id="PQA56770.1"/>
    </source>
</evidence>
<dbReference type="GO" id="GO:0016989">
    <property type="term" value="F:sigma factor antagonist activity"/>
    <property type="evidence" value="ECO:0007669"/>
    <property type="project" value="TreeGrafter"/>
</dbReference>
<keyword evidence="1" id="KW-0812">Transmembrane</keyword>
<dbReference type="Pfam" id="PF04773">
    <property type="entry name" value="FecR"/>
    <property type="match status" value="1"/>
</dbReference>
<name>A0A2S7IJF3_9BACT</name>
<gene>
    <name evidence="3" type="ORF">C5O19_15625</name>
</gene>
<evidence type="ECO:0000259" key="2">
    <source>
        <dbReference type="Pfam" id="PF04773"/>
    </source>
</evidence>
<dbReference type="OrthoDB" id="1523489at2"/>
<dbReference type="InterPro" id="IPR006860">
    <property type="entry name" value="FecR"/>
</dbReference>
<dbReference type="Gene3D" id="3.55.50.30">
    <property type="match status" value="1"/>
</dbReference>
<keyword evidence="1" id="KW-1133">Transmembrane helix</keyword>
<feature type="transmembrane region" description="Helical" evidence="1">
    <location>
        <begin position="90"/>
        <end position="110"/>
    </location>
</feature>
<keyword evidence="4" id="KW-1185">Reference proteome</keyword>
<accession>A0A2S7IJF3</accession>
<dbReference type="InterPro" id="IPR012373">
    <property type="entry name" value="Ferrdict_sens_TM"/>
</dbReference>
<dbReference type="Proteomes" id="UP000239590">
    <property type="component" value="Unassembled WGS sequence"/>
</dbReference>
<dbReference type="PANTHER" id="PTHR30273:SF2">
    <property type="entry name" value="PROTEIN FECR"/>
    <property type="match status" value="1"/>
</dbReference>
<comment type="caution">
    <text evidence="3">The sequence shown here is derived from an EMBL/GenBank/DDBJ whole genome shotgun (WGS) entry which is preliminary data.</text>
</comment>